<feature type="domain" description="Cupin type-2" evidence="1">
    <location>
        <begin position="91"/>
        <end position="141"/>
    </location>
</feature>
<sequence length="192" mass="21626">MKRNTFLQMLMGTTALVTVSMNGLGKGLTKFRVKAGFKVDTGKDRFKKTITLMEGDTFFTKVSTKDTDGDIYVYESTRSKEGGPAHHYYFSQDEWWYILQGEFLIKTGETTYHAKAGDSVFGPRMVPHSFAKIGEGDGRLLQFFQPAGKMEEFFTKVSLGAAKGMTEAEQDKFREAHGFKRVGPAIQNFKKI</sequence>
<evidence type="ECO:0000259" key="1">
    <source>
        <dbReference type="Pfam" id="PF07883"/>
    </source>
</evidence>
<organism evidence="2 3">
    <name type="scientific">Mucilaginibacter sabulilitoris</name>
    <dbReference type="NCBI Taxonomy" id="1173583"/>
    <lineage>
        <taxon>Bacteria</taxon>
        <taxon>Pseudomonadati</taxon>
        <taxon>Bacteroidota</taxon>
        <taxon>Sphingobacteriia</taxon>
        <taxon>Sphingobacteriales</taxon>
        <taxon>Sphingobacteriaceae</taxon>
        <taxon>Mucilaginibacter</taxon>
    </lineage>
</organism>
<gene>
    <name evidence="2" type="ORF">SNE25_09360</name>
</gene>
<dbReference type="EMBL" id="CP139558">
    <property type="protein sequence ID" value="WPU95725.1"/>
    <property type="molecule type" value="Genomic_DNA"/>
</dbReference>
<name>A0ABZ0TX73_9SPHI</name>
<proteinExistence type="predicted"/>
<dbReference type="InterPro" id="IPR013096">
    <property type="entry name" value="Cupin_2"/>
</dbReference>
<reference evidence="2 3" key="1">
    <citation type="submission" date="2023-11" db="EMBL/GenBank/DDBJ databases">
        <title>Analysis of the Genomes of Mucilaginibacter gossypii cycad 4 and M. sabulilitoris SNA2: microbes with the potential for plant growth promotion.</title>
        <authorList>
            <person name="Hirsch A.M."/>
            <person name="Humm E."/>
            <person name="Rubbi M."/>
            <person name="Del Vecchio G."/>
            <person name="Ha S.M."/>
            <person name="Pellegrini M."/>
            <person name="Gunsalus R.P."/>
        </authorList>
    </citation>
    <scope>NUCLEOTIDE SEQUENCE [LARGE SCALE GENOMIC DNA]</scope>
    <source>
        <strain evidence="2 3">SNA2</strain>
    </source>
</reference>
<dbReference type="PANTHER" id="PTHR36440:SF1">
    <property type="entry name" value="PUTATIVE (AFU_ORTHOLOGUE AFUA_8G07350)-RELATED"/>
    <property type="match status" value="1"/>
</dbReference>
<dbReference type="InterPro" id="IPR053146">
    <property type="entry name" value="QDO-like"/>
</dbReference>
<accession>A0ABZ0TX73</accession>
<dbReference type="Gene3D" id="2.60.120.10">
    <property type="entry name" value="Jelly Rolls"/>
    <property type="match status" value="1"/>
</dbReference>
<dbReference type="Proteomes" id="UP001324380">
    <property type="component" value="Chromosome"/>
</dbReference>
<dbReference type="InterPro" id="IPR014710">
    <property type="entry name" value="RmlC-like_jellyroll"/>
</dbReference>
<protein>
    <submittedName>
        <fullName evidence="2">Cupin domain-containing protein</fullName>
    </submittedName>
</protein>
<dbReference type="PANTHER" id="PTHR36440">
    <property type="entry name" value="PUTATIVE (AFU_ORTHOLOGUE AFUA_8G07350)-RELATED"/>
    <property type="match status" value="1"/>
</dbReference>
<evidence type="ECO:0000313" key="3">
    <source>
        <dbReference type="Proteomes" id="UP001324380"/>
    </source>
</evidence>
<dbReference type="Pfam" id="PF07883">
    <property type="entry name" value="Cupin_2"/>
    <property type="match status" value="1"/>
</dbReference>
<dbReference type="RefSeq" id="WP_321564831.1">
    <property type="nucleotide sequence ID" value="NZ_CP139558.1"/>
</dbReference>
<dbReference type="InterPro" id="IPR011051">
    <property type="entry name" value="RmlC_Cupin_sf"/>
</dbReference>
<dbReference type="SUPFAM" id="SSF51182">
    <property type="entry name" value="RmlC-like cupins"/>
    <property type="match status" value="1"/>
</dbReference>
<evidence type="ECO:0000313" key="2">
    <source>
        <dbReference type="EMBL" id="WPU95725.1"/>
    </source>
</evidence>
<keyword evidence="3" id="KW-1185">Reference proteome</keyword>